<accession>A0A8J8SCM7</accession>
<keyword evidence="2" id="KW-1185">Reference proteome</keyword>
<sequence length="79" mass="9450">MEKLETIQMYYVRAYKGNAYSDSEIKSTKCLIKNHDFYDVVNNESVTFKYQLSPEEKPTCYKNNYSVNYYNGRTYPVFI</sequence>
<protein>
    <submittedName>
        <fullName evidence="1">Uncharacterized protein</fullName>
    </submittedName>
</protein>
<reference evidence="1 2" key="1">
    <citation type="submission" date="2020-07" db="EMBL/GenBank/DDBJ databases">
        <title>Vallitalea guaymasensis genome.</title>
        <authorList>
            <person name="Postec A."/>
        </authorList>
    </citation>
    <scope>NUCLEOTIDE SEQUENCE [LARGE SCALE GENOMIC DNA]</scope>
    <source>
        <strain evidence="1 2">Ra1766G1</strain>
    </source>
</reference>
<dbReference type="RefSeq" id="WP_212693627.1">
    <property type="nucleotide sequence ID" value="NZ_CP058561.1"/>
</dbReference>
<proteinExistence type="predicted"/>
<dbReference type="Proteomes" id="UP000677305">
    <property type="component" value="Chromosome"/>
</dbReference>
<evidence type="ECO:0000313" key="1">
    <source>
        <dbReference type="EMBL" id="QUH29606.1"/>
    </source>
</evidence>
<evidence type="ECO:0000313" key="2">
    <source>
        <dbReference type="Proteomes" id="UP000677305"/>
    </source>
</evidence>
<dbReference type="KEGG" id="vgu:HYG85_12100"/>
<gene>
    <name evidence="1" type="ORF">HYG85_12100</name>
</gene>
<name>A0A8J8SCM7_9FIRM</name>
<organism evidence="1 2">
    <name type="scientific">Vallitalea guaymasensis</name>
    <dbReference type="NCBI Taxonomy" id="1185412"/>
    <lineage>
        <taxon>Bacteria</taxon>
        <taxon>Bacillati</taxon>
        <taxon>Bacillota</taxon>
        <taxon>Clostridia</taxon>
        <taxon>Lachnospirales</taxon>
        <taxon>Vallitaleaceae</taxon>
        <taxon>Vallitalea</taxon>
    </lineage>
</organism>
<dbReference type="AlphaFoldDB" id="A0A8J8SCM7"/>
<dbReference type="EMBL" id="CP058561">
    <property type="protein sequence ID" value="QUH29606.1"/>
    <property type="molecule type" value="Genomic_DNA"/>
</dbReference>